<organism evidence="1 2">
    <name type="scientific">Helicobacter cetorum (strain ATCC BAA-429 / MIT 00-7128)</name>
    <dbReference type="NCBI Taxonomy" id="182217"/>
    <lineage>
        <taxon>Bacteria</taxon>
        <taxon>Pseudomonadati</taxon>
        <taxon>Campylobacterota</taxon>
        <taxon>Epsilonproteobacteria</taxon>
        <taxon>Campylobacterales</taxon>
        <taxon>Helicobacteraceae</taxon>
        <taxon>Helicobacter</taxon>
    </lineage>
</organism>
<dbReference type="RefSeq" id="WP_014660428.1">
    <property type="nucleotide sequence ID" value="NC_017737.1"/>
</dbReference>
<sequence length="465" mass="53673">MKNFFYILLFFTNSLKALIIETLEEIKTSPKQGTFKAKIIDSNENHQVLGTYKISSNGKIIFTITHIHTLNTYKPFDEKTSLQTTLNPKRSIIPKGTQIILSSKEFKNHHINSFNSFSKPSLPKARQNFNPAPSQTYSNFSYLEIPNKLRQINSKNSSSKTLNTLAEVKHQTNVKEPLKSSLNENLISKPSNKQENIISKQVVAPSLEETTPNEFETIEPKDPNLKEFACGKWVYEDEKLQAIRPSILKRFDEEKETYTDITPCDYSTTQGKTGKIIMPYTKITQKINEPLEEPETFESTRNFSILKAQSSISKCKGARTKKDGTIRQCYFIDEPLKQSWESQYQITSQLIKVVYERPKQDDQIEPTFYETSELAYTSTRKSEVTHNELNLSDKFMGFVEVYEGHYLNDILKETSEYKEWVKEHVRLKDGVCEMLEIEELPRAKSVPLSVDNSRVNCIKKGNYIF</sequence>
<dbReference type="KEGG" id="hce:HCW_01330"/>
<dbReference type="HOGENOM" id="CLU_044971_0_0_7"/>
<accession>I0EKT6</accession>
<evidence type="ECO:0000313" key="1">
    <source>
        <dbReference type="EMBL" id="AFI03555.1"/>
    </source>
</evidence>
<proteinExistence type="predicted"/>
<dbReference type="PATRIC" id="fig|182217.3.peg.276"/>
<keyword evidence="2" id="KW-1185">Reference proteome</keyword>
<gene>
    <name evidence="1" type="ordered locus">HCW_01330</name>
</gene>
<dbReference type="AlphaFoldDB" id="I0EKT6"/>
<protein>
    <recommendedName>
        <fullName evidence="3">Periplasmic competence protein</fullName>
    </recommendedName>
</protein>
<evidence type="ECO:0000313" key="2">
    <source>
        <dbReference type="Proteomes" id="UP000005010"/>
    </source>
</evidence>
<dbReference type="EMBL" id="CP003479">
    <property type="protein sequence ID" value="AFI03555.1"/>
    <property type="molecule type" value="Genomic_DNA"/>
</dbReference>
<evidence type="ECO:0008006" key="3">
    <source>
        <dbReference type="Google" id="ProtNLM"/>
    </source>
</evidence>
<reference evidence="2" key="1">
    <citation type="submission" date="2012-04" db="EMBL/GenBank/DDBJ databases">
        <title>Complete genome sequence of Helicobacter cetorum strain MIT 00-7128.</title>
        <authorList>
            <person name="Kersulyte D."/>
            <person name="Berg D.E."/>
        </authorList>
    </citation>
    <scope>NUCLEOTIDE SEQUENCE [LARGE SCALE GENOMIC DNA]</scope>
    <source>
        <strain evidence="2">MIT 00-7128</strain>
    </source>
</reference>
<name>I0EKT6_HELC0</name>
<dbReference type="Proteomes" id="UP000005010">
    <property type="component" value="Chromosome"/>
</dbReference>
<dbReference type="STRING" id="182217.HCW_01330"/>